<comment type="caution">
    <text evidence="2">The sequence shown here is derived from an EMBL/GenBank/DDBJ whole genome shotgun (WGS) entry which is preliminary data.</text>
</comment>
<feature type="region of interest" description="Disordered" evidence="1">
    <location>
        <begin position="1"/>
        <end position="118"/>
    </location>
</feature>
<evidence type="ECO:0000313" key="3">
    <source>
        <dbReference type="Proteomes" id="UP001201262"/>
    </source>
</evidence>
<sequence>MVAGKEENLPRTSITGGASAFPTPANNTDGGKGRGDKGSVKGGGKAVSSNGHGLGHTPAPNPAASFGNYLGLSEQKEAARNNDARRVAESAAATDPTTASGGETCETEDHSFMRHKPGCPETLPGMSYVKGVLGRATKYDRGE</sequence>
<feature type="compositionally biased region" description="Basic and acidic residues" evidence="1">
    <location>
        <begin position="74"/>
        <end position="88"/>
    </location>
</feature>
<dbReference type="RefSeq" id="XP_046077531.1">
    <property type="nucleotide sequence ID" value="XM_046216174.1"/>
</dbReference>
<organism evidence="2 3">
    <name type="scientific">Talaromyces proteolyticus</name>
    <dbReference type="NCBI Taxonomy" id="1131652"/>
    <lineage>
        <taxon>Eukaryota</taxon>
        <taxon>Fungi</taxon>
        <taxon>Dikarya</taxon>
        <taxon>Ascomycota</taxon>
        <taxon>Pezizomycotina</taxon>
        <taxon>Eurotiomycetes</taxon>
        <taxon>Eurotiomycetidae</taxon>
        <taxon>Eurotiales</taxon>
        <taxon>Trichocomaceae</taxon>
        <taxon>Talaromyces</taxon>
        <taxon>Talaromyces sect. Bacilispori</taxon>
    </lineage>
</organism>
<dbReference type="EMBL" id="JAJTJA010000001">
    <property type="protein sequence ID" value="KAH8704910.1"/>
    <property type="molecule type" value="Genomic_DNA"/>
</dbReference>
<dbReference type="AlphaFoldDB" id="A0AAD4L1J8"/>
<proteinExistence type="predicted"/>
<keyword evidence="3" id="KW-1185">Reference proteome</keyword>
<gene>
    <name evidence="2" type="ORF">BGW36DRAFT_3790</name>
</gene>
<dbReference type="Proteomes" id="UP001201262">
    <property type="component" value="Unassembled WGS sequence"/>
</dbReference>
<evidence type="ECO:0000313" key="2">
    <source>
        <dbReference type="EMBL" id="KAH8704910.1"/>
    </source>
</evidence>
<protein>
    <submittedName>
        <fullName evidence="2">Uncharacterized protein</fullName>
    </submittedName>
</protein>
<dbReference type="GeneID" id="70246461"/>
<name>A0AAD4L1J8_9EURO</name>
<evidence type="ECO:0000256" key="1">
    <source>
        <dbReference type="SAM" id="MobiDB-lite"/>
    </source>
</evidence>
<accession>A0AAD4L1J8</accession>
<reference evidence="2" key="1">
    <citation type="submission" date="2021-12" db="EMBL/GenBank/DDBJ databases">
        <title>Convergent genome expansion in fungi linked to evolution of root-endophyte symbiosis.</title>
        <authorList>
            <consortium name="DOE Joint Genome Institute"/>
            <person name="Ke Y.-H."/>
            <person name="Bonito G."/>
            <person name="Liao H.-L."/>
            <person name="Looney B."/>
            <person name="Rojas-Flechas A."/>
            <person name="Nash J."/>
            <person name="Hameed K."/>
            <person name="Schadt C."/>
            <person name="Martin F."/>
            <person name="Crous P.W."/>
            <person name="Miettinen O."/>
            <person name="Magnuson J.K."/>
            <person name="Labbe J."/>
            <person name="Jacobson D."/>
            <person name="Doktycz M.J."/>
            <person name="Veneault-Fourrey C."/>
            <person name="Kuo A."/>
            <person name="Mondo S."/>
            <person name="Calhoun S."/>
            <person name="Riley R."/>
            <person name="Ohm R."/>
            <person name="LaButti K."/>
            <person name="Andreopoulos B."/>
            <person name="Pangilinan J."/>
            <person name="Nolan M."/>
            <person name="Tritt A."/>
            <person name="Clum A."/>
            <person name="Lipzen A."/>
            <person name="Daum C."/>
            <person name="Barry K."/>
            <person name="Grigoriev I.V."/>
            <person name="Vilgalys R."/>
        </authorList>
    </citation>
    <scope>NUCLEOTIDE SEQUENCE</scope>
    <source>
        <strain evidence="2">PMI_201</strain>
    </source>
</reference>